<reference evidence="4" key="1">
    <citation type="journal article" date="2014" name="Proc. Natl. Acad. Sci. U.S.A.">
        <title>Extensive sampling of basidiomycete genomes demonstrates inadequacy of the white-rot/brown-rot paradigm for wood decay fungi.</title>
        <authorList>
            <person name="Riley R."/>
            <person name="Salamov A.A."/>
            <person name="Brown D.W."/>
            <person name="Nagy L.G."/>
            <person name="Floudas D."/>
            <person name="Held B.W."/>
            <person name="Levasseur A."/>
            <person name="Lombard V."/>
            <person name="Morin E."/>
            <person name="Otillar R."/>
            <person name="Lindquist E.A."/>
            <person name="Sun H."/>
            <person name="LaButti K.M."/>
            <person name="Schmutz J."/>
            <person name="Jabbour D."/>
            <person name="Luo H."/>
            <person name="Baker S.E."/>
            <person name="Pisabarro A.G."/>
            <person name="Walton J.D."/>
            <person name="Blanchette R.A."/>
            <person name="Henrissat B."/>
            <person name="Martin F."/>
            <person name="Cullen D."/>
            <person name="Hibbett D.S."/>
            <person name="Grigoriev I.V."/>
        </authorList>
    </citation>
    <scope>NUCLEOTIDE SEQUENCE [LARGE SCALE GENOMIC DNA]</scope>
    <source>
        <strain evidence="4">PC15</strain>
    </source>
</reference>
<dbReference type="AlphaFoldDB" id="A0A067NQ39"/>
<dbReference type="Proteomes" id="UP000027073">
    <property type="component" value="Unassembled WGS sequence"/>
</dbReference>
<protein>
    <recommendedName>
        <fullName evidence="2">Restriction of telomere capping protein 4 C-terminal domain-containing protein</fullName>
    </recommendedName>
</protein>
<dbReference type="InParanoid" id="A0A067NQ39"/>
<feature type="region of interest" description="Disordered" evidence="1">
    <location>
        <begin position="1"/>
        <end position="40"/>
    </location>
</feature>
<dbReference type="OrthoDB" id="2686745at2759"/>
<evidence type="ECO:0000259" key="2">
    <source>
        <dbReference type="Pfam" id="PF14474"/>
    </source>
</evidence>
<sequence>MSSNRPAAPTGLEDKHFGYTHEAEDKDAKDVDEEEYEAQVASGNERRLICPLETCHDSIPFPLPTGIKNLLSRYHLNDDSSEDSPSDEVTTSYERLNAQISLCKAINLVHTEKAALRYFNMHGLPTKIDFVALPIRILEFQDAIQERATNRERLTDCFIWKSLLNHTSKKGLTLSGIARCGMAQLPSSIISLARPGYYGNKGAHIIEAVVLKLVDPMSDAFAPLSLQAFRALYLIPYVATRLIAQDKHCSITEAWDLMISSAGFGSILQRIEDEDEDELDDIVRSVYLNPTSYMRYTGPRPKPRPLRKKETPAAEPGDLDTGPCRTSARCHPPLREPLELPQKRYHLRSHTKQVLTTVTTDDASS</sequence>
<gene>
    <name evidence="3" type="ORF">PLEOSDRAFT_1107071</name>
</gene>
<dbReference type="STRING" id="1137138.A0A067NQ39"/>
<name>A0A067NQ39_PLEO1</name>
<feature type="region of interest" description="Disordered" evidence="1">
    <location>
        <begin position="294"/>
        <end position="340"/>
    </location>
</feature>
<dbReference type="Pfam" id="PF14474">
    <property type="entry name" value="RTC4"/>
    <property type="match status" value="1"/>
</dbReference>
<dbReference type="VEuPathDB" id="FungiDB:PLEOSDRAFT_1107071"/>
<dbReference type="HOGENOM" id="CLU_758927_0_0_1"/>
<feature type="domain" description="Restriction of telomere capping protein 4 C-terminal" evidence="2">
    <location>
        <begin position="192"/>
        <end position="269"/>
    </location>
</feature>
<feature type="compositionally biased region" description="Basic and acidic residues" evidence="1">
    <location>
        <begin position="12"/>
        <end position="29"/>
    </location>
</feature>
<dbReference type="EMBL" id="KL198010">
    <property type="protein sequence ID" value="KDQ26207.1"/>
    <property type="molecule type" value="Genomic_DNA"/>
</dbReference>
<proteinExistence type="predicted"/>
<evidence type="ECO:0000313" key="4">
    <source>
        <dbReference type="Proteomes" id="UP000027073"/>
    </source>
</evidence>
<dbReference type="InterPro" id="IPR028094">
    <property type="entry name" value="RTC4_C"/>
</dbReference>
<organism evidence="3 4">
    <name type="scientific">Pleurotus ostreatus (strain PC15)</name>
    <name type="common">Oyster mushroom</name>
    <dbReference type="NCBI Taxonomy" id="1137138"/>
    <lineage>
        <taxon>Eukaryota</taxon>
        <taxon>Fungi</taxon>
        <taxon>Dikarya</taxon>
        <taxon>Basidiomycota</taxon>
        <taxon>Agaricomycotina</taxon>
        <taxon>Agaricomycetes</taxon>
        <taxon>Agaricomycetidae</taxon>
        <taxon>Agaricales</taxon>
        <taxon>Pleurotineae</taxon>
        <taxon>Pleurotaceae</taxon>
        <taxon>Pleurotus</taxon>
    </lineage>
</organism>
<evidence type="ECO:0000256" key="1">
    <source>
        <dbReference type="SAM" id="MobiDB-lite"/>
    </source>
</evidence>
<evidence type="ECO:0000313" key="3">
    <source>
        <dbReference type="EMBL" id="KDQ26207.1"/>
    </source>
</evidence>
<accession>A0A067NQ39</accession>